<dbReference type="InterPro" id="IPR023393">
    <property type="entry name" value="START-like_dom_sf"/>
</dbReference>
<evidence type="ECO:0000313" key="4">
    <source>
        <dbReference type="Proteomes" id="UP000035088"/>
    </source>
</evidence>
<reference evidence="3 4" key="1">
    <citation type="submission" date="2011-11" db="EMBL/GenBank/DDBJ databases">
        <title>Whole genome shotgun sequence of Gordonia araii NBRC 100433.</title>
        <authorList>
            <person name="Yoshida Y."/>
            <person name="Hosoyama A."/>
            <person name="Tsuchikane K."/>
            <person name="Katsumata H."/>
            <person name="Yamazaki S."/>
            <person name="Fujita N."/>
        </authorList>
    </citation>
    <scope>NUCLEOTIDE SEQUENCE [LARGE SCALE GENOMIC DNA]</scope>
    <source>
        <strain evidence="3 4">NBRC 100433</strain>
    </source>
</reference>
<organism evidence="3 4">
    <name type="scientific">Gordonia araii NBRC 100433</name>
    <dbReference type="NCBI Taxonomy" id="1073574"/>
    <lineage>
        <taxon>Bacteria</taxon>
        <taxon>Bacillati</taxon>
        <taxon>Actinomycetota</taxon>
        <taxon>Actinomycetes</taxon>
        <taxon>Mycobacteriales</taxon>
        <taxon>Gordoniaceae</taxon>
        <taxon>Gordonia</taxon>
    </lineage>
</organism>
<evidence type="ECO:0000313" key="3">
    <source>
        <dbReference type="EMBL" id="GAB11895.1"/>
    </source>
</evidence>
<name>G7H7S0_9ACTN</name>
<dbReference type="EMBL" id="BAEE01000091">
    <property type="protein sequence ID" value="GAB11895.1"/>
    <property type="molecule type" value="Genomic_DNA"/>
</dbReference>
<gene>
    <name evidence="3" type="ORF">GOARA_091_00130</name>
</gene>
<feature type="domain" description="Activator of Hsp90 ATPase homologue 1/2-like C-terminal" evidence="2">
    <location>
        <begin position="53"/>
        <end position="117"/>
    </location>
</feature>
<sequence>MGVRRTMPFDATEVWGFLVGPGLPIWLGETQLGDVGDAYETVDGTVGELRSRHEELRLRLTWQPSGWGHDSTLQITLRQAASGTTVAIHQERLASADERAELLEHWRGVLDRLEAALRSR</sequence>
<dbReference type="Proteomes" id="UP000035088">
    <property type="component" value="Unassembled WGS sequence"/>
</dbReference>
<accession>G7H7S0</accession>
<proteinExistence type="inferred from homology"/>
<dbReference type="Pfam" id="PF08327">
    <property type="entry name" value="AHSA1"/>
    <property type="match status" value="1"/>
</dbReference>
<keyword evidence="4" id="KW-1185">Reference proteome</keyword>
<dbReference type="Gene3D" id="3.30.530.20">
    <property type="match status" value="1"/>
</dbReference>
<dbReference type="AlphaFoldDB" id="G7H7S0"/>
<protein>
    <recommendedName>
        <fullName evidence="2">Activator of Hsp90 ATPase homologue 1/2-like C-terminal domain-containing protein</fullName>
    </recommendedName>
</protein>
<comment type="caution">
    <text evidence="3">The sequence shown here is derived from an EMBL/GenBank/DDBJ whole genome shotgun (WGS) entry which is preliminary data.</text>
</comment>
<evidence type="ECO:0000256" key="1">
    <source>
        <dbReference type="ARBA" id="ARBA00006817"/>
    </source>
</evidence>
<dbReference type="InterPro" id="IPR013538">
    <property type="entry name" value="ASHA1/2-like_C"/>
</dbReference>
<comment type="similarity">
    <text evidence="1">Belongs to the AHA1 family.</text>
</comment>
<dbReference type="SUPFAM" id="SSF55961">
    <property type="entry name" value="Bet v1-like"/>
    <property type="match status" value="1"/>
</dbReference>
<dbReference type="STRING" id="1073574.GOARA_091_00130"/>
<evidence type="ECO:0000259" key="2">
    <source>
        <dbReference type="Pfam" id="PF08327"/>
    </source>
</evidence>